<reference evidence="2" key="1">
    <citation type="submission" date="2023-10" db="EMBL/GenBank/DDBJ databases">
        <title>Genome assemblies of two species of porcelain crab, Petrolisthes cinctipes and Petrolisthes manimaculis (Anomura: Porcellanidae).</title>
        <authorList>
            <person name="Angst P."/>
        </authorList>
    </citation>
    <scope>NUCLEOTIDE SEQUENCE</scope>
    <source>
        <strain evidence="2">PB745_01</strain>
        <tissue evidence="2">Gill</tissue>
    </source>
</reference>
<evidence type="ECO:0000313" key="2">
    <source>
        <dbReference type="EMBL" id="KAK3874117.1"/>
    </source>
</evidence>
<keyword evidence="3" id="KW-1185">Reference proteome</keyword>
<organism evidence="2 3">
    <name type="scientific">Petrolisthes cinctipes</name>
    <name type="common">Flat porcelain crab</name>
    <dbReference type="NCBI Taxonomy" id="88211"/>
    <lineage>
        <taxon>Eukaryota</taxon>
        <taxon>Metazoa</taxon>
        <taxon>Ecdysozoa</taxon>
        <taxon>Arthropoda</taxon>
        <taxon>Crustacea</taxon>
        <taxon>Multicrustacea</taxon>
        <taxon>Malacostraca</taxon>
        <taxon>Eumalacostraca</taxon>
        <taxon>Eucarida</taxon>
        <taxon>Decapoda</taxon>
        <taxon>Pleocyemata</taxon>
        <taxon>Anomura</taxon>
        <taxon>Galatheoidea</taxon>
        <taxon>Porcellanidae</taxon>
        <taxon>Petrolisthes</taxon>
    </lineage>
</organism>
<proteinExistence type="predicted"/>
<evidence type="ECO:0000313" key="3">
    <source>
        <dbReference type="Proteomes" id="UP001286313"/>
    </source>
</evidence>
<dbReference type="Proteomes" id="UP001286313">
    <property type="component" value="Unassembled WGS sequence"/>
</dbReference>
<feature type="region of interest" description="Disordered" evidence="1">
    <location>
        <begin position="40"/>
        <end position="90"/>
    </location>
</feature>
<accession>A0AAE1KJ68</accession>
<sequence length="90" mass="9978">MGVSQAGRHSMRDRQAGRHESASNIWSGMIHGLIMTLQVVTGDDGQGGEKEEEEKVADVTNGGERREEKETKESISLRKTEQQLKQGNKI</sequence>
<name>A0AAE1KJ68_PETCI</name>
<dbReference type="AlphaFoldDB" id="A0AAE1KJ68"/>
<evidence type="ECO:0000256" key="1">
    <source>
        <dbReference type="SAM" id="MobiDB-lite"/>
    </source>
</evidence>
<feature type="region of interest" description="Disordered" evidence="1">
    <location>
        <begin position="1"/>
        <end position="24"/>
    </location>
</feature>
<comment type="caution">
    <text evidence="2">The sequence shown here is derived from an EMBL/GenBank/DDBJ whole genome shotgun (WGS) entry which is preliminary data.</text>
</comment>
<feature type="compositionally biased region" description="Basic and acidic residues" evidence="1">
    <location>
        <begin position="10"/>
        <end position="21"/>
    </location>
</feature>
<protein>
    <submittedName>
        <fullName evidence="2">Uncharacterized protein</fullName>
    </submittedName>
</protein>
<gene>
    <name evidence="2" type="ORF">Pcinc_020924</name>
</gene>
<feature type="compositionally biased region" description="Basic and acidic residues" evidence="1">
    <location>
        <begin position="63"/>
        <end position="82"/>
    </location>
</feature>
<dbReference type="EMBL" id="JAWQEG010002136">
    <property type="protein sequence ID" value="KAK3874117.1"/>
    <property type="molecule type" value="Genomic_DNA"/>
</dbReference>